<dbReference type="Pfam" id="PF20208">
    <property type="entry name" value="ARPP-1"/>
    <property type="match status" value="1"/>
</dbReference>
<reference evidence="3" key="1">
    <citation type="journal article" date="2014" name="Int. J. Syst. Evol. Microbiol.">
        <title>Complete genome sequence of Corynebacterium casei LMG S-19264T (=DSM 44701T), isolated from a smear-ripened cheese.</title>
        <authorList>
            <consortium name="US DOE Joint Genome Institute (JGI-PGF)"/>
            <person name="Walter F."/>
            <person name="Albersmeier A."/>
            <person name="Kalinowski J."/>
            <person name="Ruckert C."/>
        </authorList>
    </citation>
    <scope>NUCLEOTIDE SEQUENCE</scope>
    <source>
        <strain evidence="3">CGMCC 1.15448</strain>
    </source>
</reference>
<sequence>MKFLLTFCLLFSLLSATAQITYDQVFVDYDSAWQFKNLKIIPIRRKAGGGMMHPGMVTLNQALSKGLVTVTERGTTSFENVHWLRFNTHTDKSVYISGGEIISGGRQDRMIVRDTILKPSTKDQYVPVMCVEEGRWSEKEKKFGYGNFANPHLRKVLDSTGNQVSIWREVDRQLQAGAFKNKSLAYLSRFEDKKYLAAHDEYFRFFMNKFAKTDSNVVGFVAITGDKIIGTDVFDGTDLFYPQLDPLLHGYVDDAMESGSPVTLKNAPVKKYMDKLLKDQQSQENFVKDKGKIFREDGRVIHVNTYTKETPVQ</sequence>
<protein>
    <recommendedName>
        <fullName evidence="2">ARG and Rhodanese-Phosphatase-superfamily-associated domain-containing protein</fullName>
    </recommendedName>
</protein>
<dbReference type="EMBL" id="BMJC01000004">
    <property type="protein sequence ID" value="GGB14492.1"/>
    <property type="molecule type" value="Genomic_DNA"/>
</dbReference>
<proteinExistence type="predicted"/>
<reference evidence="3" key="2">
    <citation type="submission" date="2020-09" db="EMBL/GenBank/DDBJ databases">
        <authorList>
            <person name="Sun Q."/>
            <person name="Zhou Y."/>
        </authorList>
    </citation>
    <scope>NUCLEOTIDE SEQUENCE</scope>
    <source>
        <strain evidence="3">CGMCC 1.15448</strain>
    </source>
</reference>
<evidence type="ECO:0000259" key="2">
    <source>
        <dbReference type="Pfam" id="PF20208"/>
    </source>
</evidence>
<dbReference type="AlphaFoldDB" id="A0A8J2UH13"/>
<keyword evidence="1" id="KW-0732">Signal</keyword>
<name>A0A8J2UH13_9BACT</name>
<gene>
    <name evidence="3" type="ORF">GCM10011511_42910</name>
</gene>
<feature type="signal peptide" evidence="1">
    <location>
        <begin position="1"/>
        <end position="18"/>
    </location>
</feature>
<dbReference type="Proteomes" id="UP000607559">
    <property type="component" value="Unassembled WGS sequence"/>
</dbReference>
<feature type="domain" description="ARG and Rhodanese-Phosphatase-superfamily-associated" evidence="2">
    <location>
        <begin position="27"/>
        <end position="284"/>
    </location>
</feature>
<dbReference type="InterPro" id="IPR046699">
    <property type="entry name" value="ARPP-1"/>
</dbReference>
<evidence type="ECO:0000256" key="1">
    <source>
        <dbReference type="SAM" id="SignalP"/>
    </source>
</evidence>
<dbReference type="RefSeq" id="WP_188935590.1">
    <property type="nucleotide sequence ID" value="NZ_BMJC01000004.1"/>
</dbReference>
<evidence type="ECO:0000313" key="4">
    <source>
        <dbReference type="Proteomes" id="UP000607559"/>
    </source>
</evidence>
<organism evidence="3 4">
    <name type="scientific">Puia dinghuensis</name>
    <dbReference type="NCBI Taxonomy" id="1792502"/>
    <lineage>
        <taxon>Bacteria</taxon>
        <taxon>Pseudomonadati</taxon>
        <taxon>Bacteroidota</taxon>
        <taxon>Chitinophagia</taxon>
        <taxon>Chitinophagales</taxon>
        <taxon>Chitinophagaceae</taxon>
        <taxon>Puia</taxon>
    </lineage>
</organism>
<accession>A0A8J2UH13</accession>
<evidence type="ECO:0000313" key="3">
    <source>
        <dbReference type="EMBL" id="GGB14492.1"/>
    </source>
</evidence>
<feature type="chain" id="PRO_5035307137" description="ARG and Rhodanese-Phosphatase-superfamily-associated domain-containing protein" evidence="1">
    <location>
        <begin position="19"/>
        <end position="313"/>
    </location>
</feature>
<comment type="caution">
    <text evidence="3">The sequence shown here is derived from an EMBL/GenBank/DDBJ whole genome shotgun (WGS) entry which is preliminary data.</text>
</comment>
<keyword evidence="4" id="KW-1185">Reference proteome</keyword>